<dbReference type="InterPro" id="IPR010272">
    <property type="entry name" value="T6SS_TssF"/>
</dbReference>
<proteinExistence type="predicted"/>
<dbReference type="PANTHER" id="PTHR35370">
    <property type="entry name" value="CYTOPLASMIC PROTEIN-RELATED-RELATED"/>
    <property type="match status" value="1"/>
</dbReference>
<dbReference type="NCBIfam" id="TIGR03359">
    <property type="entry name" value="VI_chp_6"/>
    <property type="match status" value="1"/>
</dbReference>
<keyword evidence="2" id="KW-1185">Reference proteome</keyword>
<dbReference type="EMBL" id="CP032695">
    <property type="protein sequence ID" value="AYG61908.1"/>
    <property type="molecule type" value="Genomic_DNA"/>
</dbReference>
<accession>A0A387FTH0</accession>
<dbReference type="AlphaFoldDB" id="A0A387FTH0"/>
<evidence type="ECO:0000313" key="1">
    <source>
        <dbReference type="EMBL" id="AYG61908.1"/>
    </source>
</evidence>
<protein>
    <submittedName>
        <fullName evidence="1">Type VI secretion system baseplate subunit TssF</fullName>
    </submittedName>
</protein>
<reference evidence="1 2" key="1">
    <citation type="submission" date="2018-10" db="EMBL/GenBank/DDBJ databases">
        <title>Rhizobium etli, R. leguminosarum and a new Rhizobium genospecies from Phaseolus dumosus.</title>
        <authorList>
            <person name="Ramirez-Puebla S.T."/>
            <person name="Rogel-Hernandez M.A."/>
            <person name="Guerrero G."/>
            <person name="Ormeno-Orrillo E."/>
            <person name="Martinez-Romero J.C."/>
            <person name="Negrete-Yankelevich S."/>
            <person name="Martinez-Romero E."/>
        </authorList>
    </citation>
    <scope>NUCLEOTIDE SEQUENCE [LARGE SCALE GENOMIC DNA]</scope>
    <source>
        <strain evidence="1 2">CCGE525</strain>
        <plasmid evidence="2">prccge525c</plasmid>
    </source>
</reference>
<dbReference type="Pfam" id="PF05947">
    <property type="entry name" value="T6SS_TssF"/>
    <property type="match status" value="1"/>
</dbReference>
<dbReference type="KEGG" id="rjg:CCGE525_23875"/>
<keyword evidence="1" id="KW-0614">Plasmid</keyword>
<dbReference type="Proteomes" id="UP000282195">
    <property type="component" value="Plasmid pRCCGE525c"/>
</dbReference>
<evidence type="ECO:0000313" key="2">
    <source>
        <dbReference type="Proteomes" id="UP000282195"/>
    </source>
</evidence>
<dbReference type="PANTHER" id="PTHR35370:SF1">
    <property type="entry name" value="TYPE VI SECRETION SYSTEM COMPONENT TSSF1"/>
    <property type="match status" value="1"/>
</dbReference>
<name>A0A387FTH0_9HYPH</name>
<gene>
    <name evidence="1" type="primary">tssF</name>
    <name evidence="1" type="ORF">CCGE525_23875</name>
</gene>
<dbReference type="PIRSF" id="PIRSF028304">
    <property type="entry name" value="UCP028304"/>
    <property type="match status" value="1"/>
</dbReference>
<geneLocation type="plasmid" evidence="2">
    <name>prccge525c</name>
</geneLocation>
<sequence length="566" mass="62935">MGSLFAKANPRLSAYLAKEASDPDVERLLEGFSFLVGRLRQRLDAEMPELALTLLQLVWPHYLRPVPPITTVQFRFAEGASGASMKVPRGTQVQTNPLGGEAVVFSTSYDLSVLPLDITGVDLDNRKNTARLTLNFERIAGNGLQALAEAPLTIFFNSHRDAAVARQLYLFFIEKVQRVYFTPKGGEAVVVPVRIEPLGFSADEATLPYPQGSFDGFRIMQEYFSCPEKFMYARLHGLERFAGQQTDGFSLSFDMAQRFPEASRLTADQFALNTSPAVNLFSVEGQALMISHDRSEYPVRATGGFEKRSVHAVESVVGWVQGSGKRIDYEAFESFRHDPANEGTAKLYYRTQVRPAILGNGVDHYLSFVTRLDEIGRPETETVSMKLLCSNGPLALQHGIGSVNQPTSSTPPKLDFSNITPILGEVPPPLEDNILWTLIANLARNFASLIDVEALRTVVGAYDFRANADKQAAQQRDLLLQSFRRFERRGIDIMRGGRPSRAYELALTVSESQMGGEGEMYLFGTILDQFLKSYASINSLHRFSVRGLDTNTTYKWTPKWGEAATL</sequence>
<organism evidence="1 2">
    <name type="scientific">Rhizobium jaguaris</name>
    <dbReference type="NCBI Taxonomy" id="1312183"/>
    <lineage>
        <taxon>Bacteria</taxon>
        <taxon>Pseudomonadati</taxon>
        <taxon>Pseudomonadota</taxon>
        <taxon>Alphaproteobacteria</taxon>
        <taxon>Hyphomicrobiales</taxon>
        <taxon>Rhizobiaceae</taxon>
        <taxon>Rhizobium/Agrobacterium group</taxon>
        <taxon>Rhizobium</taxon>
    </lineage>
</organism>